<reference evidence="2 3" key="1">
    <citation type="submission" date="2019-01" db="EMBL/GenBank/DDBJ databases">
        <title>Sequencing the genomes of 1000 actinobacteria strains.</title>
        <authorList>
            <person name="Klenk H.-P."/>
        </authorList>
    </citation>
    <scope>NUCLEOTIDE SEQUENCE [LARGE SCALE GENOMIC DNA]</scope>
    <source>
        <strain evidence="2 3">DSM 43925</strain>
    </source>
</reference>
<feature type="chain" id="PRO_5019314865" description="Secreted protein" evidence="1">
    <location>
        <begin position="29"/>
        <end position="153"/>
    </location>
</feature>
<dbReference type="Proteomes" id="UP000284824">
    <property type="component" value="Unassembled WGS sequence"/>
</dbReference>
<feature type="signal peptide" evidence="1">
    <location>
        <begin position="1"/>
        <end position="28"/>
    </location>
</feature>
<dbReference type="RefSeq" id="WP_127934042.1">
    <property type="nucleotide sequence ID" value="NZ_SAUN01000001.1"/>
</dbReference>
<name>A0A438M8C0_9ACTN</name>
<accession>A0A438M8C0</accession>
<evidence type="ECO:0000313" key="3">
    <source>
        <dbReference type="Proteomes" id="UP000284824"/>
    </source>
</evidence>
<evidence type="ECO:0008006" key="4">
    <source>
        <dbReference type="Google" id="ProtNLM"/>
    </source>
</evidence>
<sequence length="153" mass="16619">MWDRVLWAGAAVALAASLSIVSAPTASASTALHPVAAATGQGKCLGDNAVAAPMRWSQWRHACRLKLGAKLLYRWEASSRVCVQVRGYKQDKPYRRSAGCGRKGEITVSWTDHPKHDTCKTGDCPPRKRLPKLRAYSSSDVSTAVVTWGAARR</sequence>
<comment type="caution">
    <text evidence="2">The sequence shown here is derived from an EMBL/GenBank/DDBJ whole genome shotgun (WGS) entry which is preliminary data.</text>
</comment>
<dbReference type="AlphaFoldDB" id="A0A438M8C0"/>
<gene>
    <name evidence="2" type="ORF">EDD27_4447</name>
</gene>
<protein>
    <recommendedName>
        <fullName evidence="4">Secreted protein</fullName>
    </recommendedName>
</protein>
<keyword evidence="3" id="KW-1185">Reference proteome</keyword>
<keyword evidence="1" id="KW-0732">Signal</keyword>
<evidence type="ECO:0000256" key="1">
    <source>
        <dbReference type="SAM" id="SignalP"/>
    </source>
</evidence>
<organism evidence="2 3">
    <name type="scientific">Nonomuraea polychroma</name>
    <dbReference type="NCBI Taxonomy" id="46176"/>
    <lineage>
        <taxon>Bacteria</taxon>
        <taxon>Bacillati</taxon>
        <taxon>Actinomycetota</taxon>
        <taxon>Actinomycetes</taxon>
        <taxon>Streptosporangiales</taxon>
        <taxon>Streptosporangiaceae</taxon>
        <taxon>Nonomuraea</taxon>
    </lineage>
</organism>
<proteinExistence type="predicted"/>
<evidence type="ECO:0000313" key="2">
    <source>
        <dbReference type="EMBL" id="RVX41865.1"/>
    </source>
</evidence>
<dbReference type="EMBL" id="SAUN01000001">
    <property type="protein sequence ID" value="RVX41865.1"/>
    <property type="molecule type" value="Genomic_DNA"/>
</dbReference>